<protein>
    <submittedName>
        <fullName evidence="1">Putative Transposase (IS4 family)</fullName>
    </submittedName>
</protein>
<keyword evidence="2" id="KW-1185">Reference proteome</keyword>
<gene>
    <name evidence="1" type="ORF">Lgee_0496</name>
</gene>
<dbReference type="Proteomes" id="UP000054785">
    <property type="component" value="Unassembled WGS sequence"/>
</dbReference>
<accession>A0A0W0U7T0</accession>
<sequence length="69" mass="8052">MECINELQDSLNAYFKWNKARINCFMYMLLGLLTTRTVNLAKTGLRDAGRRQAVIKIPKNTEIFRSLRT</sequence>
<dbReference type="AlphaFoldDB" id="A0A0W0U7T0"/>
<dbReference type="EMBL" id="LNYC01000009">
    <property type="protein sequence ID" value="KTD03839.1"/>
    <property type="molecule type" value="Genomic_DNA"/>
</dbReference>
<evidence type="ECO:0000313" key="2">
    <source>
        <dbReference type="Proteomes" id="UP000054785"/>
    </source>
</evidence>
<name>A0A0W0U7T0_9GAMM</name>
<proteinExistence type="predicted"/>
<reference evidence="1 2" key="1">
    <citation type="submission" date="2015-11" db="EMBL/GenBank/DDBJ databases">
        <title>Genomic analysis of 38 Legionella species identifies large and diverse effector repertoires.</title>
        <authorList>
            <person name="Burstein D."/>
            <person name="Amaro F."/>
            <person name="Zusman T."/>
            <person name="Lifshitz Z."/>
            <person name="Cohen O."/>
            <person name="Gilbert J.A."/>
            <person name="Pupko T."/>
            <person name="Shuman H.A."/>
            <person name="Segal G."/>
        </authorList>
    </citation>
    <scope>NUCLEOTIDE SEQUENCE [LARGE SCALE GENOMIC DNA]</scope>
    <source>
        <strain evidence="1 2">ATCC 49504</strain>
    </source>
</reference>
<dbReference type="PATRIC" id="fig|45065.4.peg.532"/>
<organism evidence="1 2">
    <name type="scientific">Legionella geestiana</name>
    <dbReference type="NCBI Taxonomy" id="45065"/>
    <lineage>
        <taxon>Bacteria</taxon>
        <taxon>Pseudomonadati</taxon>
        <taxon>Pseudomonadota</taxon>
        <taxon>Gammaproteobacteria</taxon>
        <taxon>Legionellales</taxon>
        <taxon>Legionellaceae</taxon>
        <taxon>Legionella</taxon>
    </lineage>
</organism>
<comment type="caution">
    <text evidence="1">The sequence shown here is derived from an EMBL/GenBank/DDBJ whole genome shotgun (WGS) entry which is preliminary data.</text>
</comment>
<evidence type="ECO:0000313" key="1">
    <source>
        <dbReference type="EMBL" id="KTD03839.1"/>
    </source>
</evidence>